<proteinExistence type="predicted"/>
<name>A0A448WK99_9PLAT</name>
<protein>
    <submittedName>
        <fullName evidence="2">Uncharacterized protein</fullName>
    </submittedName>
</protein>
<sequence>MNNKPINTLTGSIDQNYAQSKFQDDVQTPLNETTYKTHFMPFKYADGGDRLAAISGDPSRENGFTRGNRGRPQYEENAEVGKTNPYLCSVL</sequence>
<feature type="region of interest" description="Disordered" evidence="1">
    <location>
        <begin position="55"/>
        <end position="78"/>
    </location>
</feature>
<reference evidence="2" key="1">
    <citation type="submission" date="2018-11" db="EMBL/GenBank/DDBJ databases">
        <authorList>
            <consortium name="Pathogen Informatics"/>
        </authorList>
    </citation>
    <scope>NUCLEOTIDE SEQUENCE</scope>
</reference>
<dbReference type="EMBL" id="CAAALY010019089">
    <property type="protein sequence ID" value="VEL13833.1"/>
    <property type="molecule type" value="Genomic_DNA"/>
</dbReference>
<gene>
    <name evidence="2" type="ORF">PXEA_LOCUS7273</name>
</gene>
<dbReference type="AlphaFoldDB" id="A0A448WK99"/>
<evidence type="ECO:0000256" key="1">
    <source>
        <dbReference type="SAM" id="MobiDB-lite"/>
    </source>
</evidence>
<keyword evidence="3" id="KW-1185">Reference proteome</keyword>
<accession>A0A448WK99</accession>
<dbReference type="Proteomes" id="UP000784294">
    <property type="component" value="Unassembled WGS sequence"/>
</dbReference>
<organism evidence="2 3">
    <name type="scientific">Protopolystoma xenopodis</name>
    <dbReference type="NCBI Taxonomy" id="117903"/>
    <lineage>
        <taxon>Eukaryota</taxon>
        <taxon>Metazoa</taxon>
        <taxon>Spiralia</taxon>
        <taxon>Lophotrochozoa</taxon>
        <taxon>Platyhelminthes</taxon>
        <taxon>Monogenea</taxon>
        <taxon>Polyopisthocotylea</taxon>
        <taxon>Polystomatidea</taxon>
        <taxon>Polystomatidae</taxon>
        <taxon>Protopolystoma</taxon>
    </lineage>
</organism>
<evidence type="ECO:0000313" key="3">
    <source>
        <dbReference type="Proteomes" id="UP000784294"/>
    </source>
</evidence>
<evidence type="ECO:0000313" key="2">
    <source>
        <dbReference type="EMBL" id="VEL13833.1"/>
    </source>
</evidence>
<comment type="caution">
    <text evidence="2">The sequence shown here is derived from an EMBL/GenBank/DDBJ whole genome shotgun (WGS) entry which is preliminary data.</text>
</comment>